<dbReference type="InterPro" id="IPR037066">
    <property type="entry name" value="Plug_dom_sf"/>
</dbReference>
<evidence type="ECO:0000256" key="10">
    <source>
        <dbReference type="PROSITE-ProRule" id="PRU01360"/>
    </source>
</evidence>
<feature type="signal peptide" evidence="13">
    <location>
        <begin position="1"/>
        <end position="31"/>
    </location>
</feature>
<sequence>MTRPSAATFKRHFAGAASALAIALIAVPGAAAEEEPHSFDIPAQSLSDALVEFARQSHINVVAPKSVTEGRLSTPVVGDMEPSEALTRMMQNTGVEFRAEKDGSYVLVQAVASAPKQKAVQLAQNAPVPGERNDDDDEEVERAPKRAKQAGAEDRERTLDRVTVTGSLIRGFAPESSPLQVYDRETILDSGATTTEQFIRSLPQNFGGGSTDLVPSGVPGDADVRYNDAMGTGANLRGLGSGATLTLLNGRRLAPSSQIGNFVDLSMIPVSALERVDVLSDGASSIYGGDAVAGVINFVLRDDFDGAETSVRLGSVTDGDMKEFRISQALGKSWSTGNLLAVYEYHDRDRLTLADRPDIPPPATVSENAEHFFLLPRQQRNSAILSVTQSAGADLQLSATGLFSERKGKNSYPTSSGQVTGSTAESQLTSVSFGAAYQVTTSWTADFDATYSATSIDEELNRFIPNSGPIDGLDMDSDLWSVDLRFSGELAELPGGAVQTAFGGQYREETLDTYATITENRLFKGDRQVSALYAEVFVPLVGESNSISGVRRLNATASVRYDDYSDFGSTTNPKVGVLWSPIDGLNVRGSYSEAFAPPPLGRVGDLFSSAQIAPISFVQNLVRRESLGPDFEGKNYLITNGTLADLDPETSRTITYGVDYSWSFDQSEINIRTSYYDIDFEGRLGTTPRPGNASTLLAPWIDVDDPDALPDGTVIFLPSDDYIASILAGLRRPPTYVGGATSAAEIGLINNAGVVRNLASVTTKGIDLNIDYARKSGSVDYVAGLNLNNILEFERRAAVTTPAVDVLNTYLNPVDLRLRGHVGVKAGSIDAKLFVNYTDSYRTDSTNQGEEIESWTTLDFRLGYEFAPTGAGVFNNARVSISALNLLDEDPPVAPSNVSFSLAGYDQANASPLGRFIALELSKRF</sequence>
<evidence type="ECO:0000256" key="12">
    <source>
        <dbReference type="SAM" id="MobiDB-lite"/>
    </source>
</evidence>
<gene>
    <name evidence="15" type="ORF">DCG58_09595</name>
</gene>
<keyword evidence="13" id="KW-0732">Signal</keyword>
<keyword evidence="2 10" id="KW-0813">Transport</keyword>
<dbReference type="Pfam" id="PF07715">
    <property type="entry name" value="Plug"/>
    <property type="match status" value="1"/>
</dbReference>
<keyword evidence="7 11" id="KW-0798">TonB box</keyword>
<evidence type="ECO:0000256" key="11">
    <source>
        <dbReference type="RuleBase" id="RU003357"/>
    </source>
</evidence>
<dbReference type="InterPro" id="IPR000531">
    <property type="entry name" value="Beta-barrel_TonB"/>
</dbReference>
<dbReference type="PANTHER" id="PTHR47234">
    <property type="match status" value="1"/>
</dbReference>
<dbReference type="GO" id="GO:0009279">
    <property type="term" value="C:cell outer membrane"/>
    <property type="evidence" value="ECO:0007669"/>
    <property type="project" value="UniProtKB-SubCell"/>
</dbReference>
<evidence type="ECO:0000256" key="5">
    <source>
        <dbReference type="ARBA" id="ARBA00022692"/>
    </source>
</evidence>
<comment type="subcellular location">
    <subcellularLocation>
        <location evidence="1 10">Cell outer membrane</location>
        <topology evidence="1 10">Multi-pass membrane protein</topology>
    </subcellularLocation>
</comment>
<comment type="similarity">
    <text evidence="10 11">Belongs to the TonB-dependent receptor family.</text>
</comment>
<dbReference type="InterPro" id="IPR039426">
    <property type="entry name" value="TonB-dep_rcpt-like"/>
</dbReference>
<feature type="domain" description="Secretin/TonB short N-terminal" evidence="14">
    <location>
        <begin position="59"/>
        <end position="110"/>
    </location>
</feature>
<evidence type="ECO:0000256" key="8">
    <source>
        <dbReference type="ARBA" id="ARBA00023136"/>
    </source>
</evidence>
<feature type="chain" id="PRO_5017734817" description="Secretin/TonB short N-terminal domain-containing protein" evidence="13">
    <location>
        <begin position="32"/>
        <end position="925"/>
    </location>
</feature>
<evidence type="ECO:0000259" key="14">
    <source>
        <dbReference type="SMART" id="SM00965"/>
    </source>
</evidence>
<organism evidence="15 16">
    <name type="scientific">Hyphomonas adhaerens</name>
    <dbReference type="NCBI Taxonomy" id="81029"/>
    <lineage>
        <taxon>Bacteria</taxon>
        <taxon>Pseudomonadati</taxon>
        <taxon>Pseudomonadota</taxon>
        <taxon>Alphaproteobacteria</taxon>
        <taxon>Hyphomonadales</taxon>
        <taxon>Hyphomonadaceae</taxon>
        <taxon>Hyphomonas</taxon>
    </lineage>
</organism>
<keyword evidence="8 10" id="KW-0472">Membrane</keyword>
<keyword evidence="4" id="KW-0410">Iron transport</keyword>
<dbReference type="SMART" id="SM00965">
    <property type="entry name" value="STN"/>
    <property type="match status" value="1"/>
</dbReference>
<dbReference type="AlphaFoldDB" id="A0A3B9GY73"/>
<keyword evidence="6" id="KW-0408">Iron</keyword>
<keyword evidence="4" id="KW-0406">Ion transport</keyword>
<dbReference type="PANTHER" id="PTHR47234:SF3">
    <property type="entry name" value="SECRETIN_TONB SHORT N-TERMINAL DOMAIN-CONTAINING PROTEIN"/>
    <property type="match status" value="1"/>
</dbReference>
<evidence type="ECO:0000256" key="6">
    <source>
        <dbReference type="ARBA" id="ARBA00023004"/>
    </source>
</evidence>
<accession>A0A3B9GY73</accession>
<dbReference type="Pfam" id="PF00593">
    <property type="entry name" value="TonB_dep_Rec_b-barrel"/>
    <property type="match status" value="1"/>
</dbReference>
<evidence type="ECO:0000256" key="7">
    <source>
        <dbReference type="ARBA" id="ARBA00023077"/>
    </source>
</evidence>
<reference evidence="15 16" key="1">
    <citation type="journal article" date="2018" name="Nat. Biotechnol.">
        <title>A standardized bacterial taxonomy based on genome phylogeny substantially revises the tree of life.</title>
        <authorList>
            <person name="Parks D.H."/>
            <person name="Chuvochina M."/>
            <person name="Waite D.W."/>
            <person name="Rinke C."/>
            <person name="Skarshewski A."/>
            <person name="Chaumeil P.A."/>
            <person name="Hugenholtz P."/>
        </authorList>
    </citation>
    <scope>NUCLEOTIDE SEQUENCE [LARGE SCALE GENOMIC DNA]</scope>
    <source>
        <strain evidence="15">UBA8733</strain>
    </source>
</reference>
<dbReference type="GO" id="GO:0006826">
    <property type="term" value="P:iron ion transport"/>
    <property type="evidence" value="ECO:0007669"/>
    <property type="project" value="UniProtKB-KW"/>
</dbReference>
<evidence type="ECO:0000256" key="1">
    <source>
        <dbReference type="ARBA" id="ARBA00004571"/>
    </source>
</evidence>
<dbReference type="InterPro" id="IPR036942">
    <property type="entry name" value="Beta-barrel_TonB_sf"/>
</dbReference>
<protein>
    <recommendedName>
        <fullName evidence="14">Secretin/TonB short N-terminal domain-containing protein</fullName>
    </recommendedName>
</protein>
<dbReference type="Gene3D" id="2.170.130.10">
    <property type="entry name" value="TonB-dependent receptor, plug domain"/>
    <property type="match status" value="1"/>
</dbReference>
<dbReference type="SUPFAM" id="SSF56935">
    <property type="entry name" value="Porins"/>
    <property type="match status" value="1"/>
</dbReference>
<comment type="caution">
    <text evidence="15">The sequence shown here is derived from an EMBL/GenBank/DDBJ whole genome shotgun (WGS) entry which is preliminary data.</text>
</comment>
<evidence type="ECO:0000256" key="3">
    <source>
        <dbReference type="ARBA" id="ARBA00022452"/>
    </source>
</evidence>
<evidence type="ECO:0000256" key="13">
    <source>
        <dbReference type="SAM" id="SignalP"/>
    </source>
</evidence>
<evidence type="ECO:0000313" key="16">
    <source>
        <dbReference type="Proteomes" id="UP000259610"/>
    </source>
</evidence>
<dbReference type="RefSeq" id="WP_272988525.1">
    <property type="nucleotide sequence ID" value="NZ_CALCOC010000098.1"/>
</dbReference>
<evidence type="ECO:0000313" key="15">
    <source>
        <dbReference type="EMBL" id="HAE27401.1"/>
    </source>
</evidence>
<evidence type="ECO:0000256" key="4">
    <source>
        <dbReference type="ARBA" id="ARBA00022496"/>
    </source>
</evidence>
<dbReference type="InterPro" id="IPR011662">
    <property type="entry name" value="Secretin/TonB_short_N"/>
</dbReference>
<keyword evidence="9 10" id="KW-0998">Cell outer membrane</keyword>
<dbReference type="PROSITE" id="PS52016">
    <property type="entry name" value="TONB_DEPENDENT_REC_3"/>
    <property type="match status" value="1"/>
</dbReference>
<dbReference type="Gene3D" id="2.40.170.20">
    <property type="entry name" value="TonB-dependent receptor, beta-barrel domain"/>
    <property type="match status" value="1"/>
</dbReference>
<feature type="region of interest" description="Disordered" evidence="12">
    <location>
        <begin position="120"/>
        <end position="157"/>
    </location>
</feature>
<keyword evidence="5 10" id="KW-0812">Transmembrane</keyword>
<dbReference type="Gene3D" id="3.55.50.30">
    <property type="match status" value="1"/>
</dbReference>
<evidence type="ECO:0000256" key="9">
    <source>
        <dbReference type="ARBA" id="ARBA00023237"/>
    </source>
</evidence>
<keyword evidence="3 10" id="KW-1134">Transmembrane beta strand</keyword>
<evidence type="ECO:0000256" key="2">
    <source>
        <dbReference type="ARBA" id="ARBA00022448"/>
    </source>
</evidence>
<dbReference type="InterPro" id="IPR012910">
    <property type="entry name" value="Plug_dom"/>
</dbReference>
<name>A0A3B9GY73_9PROT</name>
<dbReference type="EMBL" id="DMAN01000211">
    <property type="protein sequence ID" value="HAE27401.1"/>
    <property type="molecule type" value="Genomic_DNA"/>
</dbReference>
<proteinExistence type="inferred from homology"/>
<dbReference type="Proteomes" id="UP000259610">
    <property type="component" value="Unassembled WGS sequence"/>
</dbReference>